<dbReference type="Gene3D" id="3.40.366.10">
    <property type="entry name" value="Malonyl-Coenzyme A Acyl Carrier Protein, domain 2"/>
    <property type="match status" value="1"/>
</dbReference>
<dbReference type="PROSITE" id="PS00012">
    <property type="entry name" value="PHOSPHOPANTETHEINE"/>
    <property type="match status" value="1"/>
</dbReference>
<keyword evidence="2" id="KW-0597">Phosphoprotein</keyword>
<sequence length="966" mass="100175">MSQEIAVVGMAGRFPGAADLDAYWSNVLAGRVTVSRLGRAELLAAGVPAERLDDPGYVPVRGAVADPELFDSAFFGVPPREADLMDPQQRLLLQAAWEALESAGLLTDGVPGRVGVFAGAGFNYYLQQHVLADPEVLETDGLLSVVLTNEKDHLATRIAYRLGLGGPAITVQTACSTSLTAVHLACQSLRTGDCDVALAGGAYLALPQESGYQYEPKGIMSPDGSCRPFDAGANGTVPGSGVGMVALKRAEDARRDGDLVLALISGSAINNDGAAKVGYTAPGVAGQVDVLARAYAAAGVDPGTVGYLEAHGTATEVGDAIELAALHEVFGGTGAGCSLGSVKANIGHLSAAAGVAGLIKAVLALRHRKLPPLAGLTEPRAELLDPKSPFTVDTVARDWPATPGRPRRAAVSSFGLGGTNVHLVLTEETPPGPAPAEPPAEAPAGPAAGQPELLVVSARTEEALVTAAERLATHLRDHPELPLRDVAVTTREHRRHFPHRLAVLAGDPAAAAKALTAAPRRTALRRPEVVLLFPGQGAEAPGMSAWPYDRYPGFAADLDRGADHVRGLLGVDLRELLLGSDPDGLVHRTDLTQPALVLHEYALGRLLLSFGVRPAALIGHSVGEFAAAALAGELALTEMLRLVAERGSLMQRAPEGRMLAVLAAEPVVRRHLDGLPELDLASLNAPEVAVVSGPVEPMLLLQDRLAAEGVPHRPLPARRAFHSRMMAEAATALGTAAAGIPTRPATVPVVSTVDGRVLPKGGIRPPGYWAGQLRSPVRYQAAVEAVADRSRLVLVEVGPGTGLIGSARQIPAVRDAATVALQPRRGELLGGLGRLWAHGVDLDWAAVRAGAPAARVALPTHPFAATRHWLAAPTPAASAAPVPADPGVHAAVDADDPLARILDIWRTLLGVPDVAADSDFFTLGGESLLFIRMISQVQRRLGTPIDIGALADSPTPRAIAAQVVAG</sequence>
<dbReference type="InterPro" id="IPR036736">
    <property type="entry name" value="ACP-like_sf"/>
</dbReference>
<dbReference type="PROSITE" id="PS00606">
    <property type="entry name" value="KS3_1"/>
    <property type="match status" value="1"/>
</dbReference>
<keyword evidence="1" id="KW-0596">Phosphopantetheine</keyword>
<evidence type="ECO:0000256" key="3">
    <source>
        <dbReference type="ARBA" id="ARBA00022679"/>
    </source>
</evidence>
<evidence type="ECO:0000256" key="4">
    <source>
        <dbReference type="ARBA" id="ARBA00023194"/>
    </source>
</evidence>
<evidence type="ECO:0000256" key="1">
    <source>
        <dbReference type="ARBA" id="ARBA00022450"/>
    </source>
</evidence>
<dbReference type="Pfam" id="PF00550">
    <property type="entry name" value="PP-binding"/>
    <property type="match status" value="1"/>
</dbReference>
<dbReference type="InterPro" id="IPR016035">
    <property type="entry name" value="Acyl_Trfase/lysoPLipase"/>
</dbReference>
<dbReference type="InterPro" id="IPR018201">
    <property type="entry name" value="Ketoacyl_synth_AS"/>
</dbReference>
<dbReference type="PANTHER" id="PTHR43775:SF37">
    <property type="entry name" value="SI:DKEY-61P9.11"/>
    <property type="match status" value="1"/>
</dbReference>
<dbReference type="RefSeq" id="WP_345700052.1">
    <property type="nucleotide sequence ID" value="NZ_BAABIS010000001.1"/>
</dbReference>
<dbReference type="Pfam" id="PF00109">
    <property type="entry name" value="ketoacyl-synt"/>
    <property type="match status" value="1"/>
</dbReference>
<dbReference type="PANTHER" id="PTHR43775">
    <property type="entry name" value="FATTY ACID SYNTHASE"/>
    <property type="match status" value="1"/>
</dbReference>
<comment type="caution">
    <text evidence="9">The sequence shown here is derived from an EMBL/GenBank/DDBJ whole genome shotgun (WGS) entry which is preliminary data.</text>
</comment>
<dbReference type="InterPro" id="IPR014031">
    <property type="entry name" value="Ketoacyl_synth_C"/>
</dbReference>
<evidence type="ECO:0000313" key="9">
    <source>
        <dbReference type="EMBL" id="GAA4873208.1"/>
    </source>
</evidence>
<feature type="domain" description="Ketosynthase family 3 (KS3)" evidence="8">
    <location>
        <begin position="2"/>
        <end position="427"/>
    </location>
</feature>
<dbReference type="EMBL" id="BAABIS010000001">
    <property type="protein sequence ID" value="GAA4873208.1"/>
    <property type="molecule type" value="Genomic_DNA"/>
</dbReference>
<keyword evidence="4" id="KW-0045">Antibiotic biosynthesis</keyword>
<dbReference type="InterPro" id="IPR050091">
    <property type="entry name" value="PKS_NRPS_Biosynth_Enz"/>
</dbReference>
<dbReference type="InterPro" id="IPR020841">
    <property type="entry name" value="PKS_Beta-ketoAc_synthase_dom"/>
</dbReference>
<protein>
    <submittedName>
        <fullName evidence="9">Uncharacterized protein</fullName>
    </submittedName>
</protein>
<dbReference type="SUPFAM" id="SSF53901">
    <property type="entry name" value="Thiolase-like"/>
    <property type="match status" value="1"/>
</dbReference>
<dbReference type="PROSITE" id="PS52004">
    <property type="entry name" value="KS3_2"/>
    <property type="match status" value="1"/>
</dbReference>
<dbReference type="PROSITE" id="PS50075">
    <property type="entry name" value="CARRIER"/>
    <property type="match status" value="1"/>
</dbReference>
<dbReference type="Gene3D" id="3.40.47.10">
    <property type="match status" value="1"/>
</dbReference>
<dbReference type="InterPro" id="IPR001227">
    <property type="entry name" value="Ac_transferase_dom_sf"/>
</dbReference>
<dbReference type="SUPFAM" id="SSF47336">
    <property type="entry name" value="ACP-like"/>
    <property type="match status" value="1"/>
</dbReference>
<proteinExistence type="predicted"/>
<dbReference type="SUPFAM" id="SSF55048">
    <property type="entry name" value="Probable ACP-binding domain of malonyl-CoA ACP transacylase"/>
    <property type="match status" value="1"/>
</dbReference>
<feature type="domain" description="Carrier" evidence="7">
    <location>
        <begin position="892"/>
        <end position="966"/>
    </location>
</feature>
<evidence type="ECO:0000256" key="5">
    <source>
        <dbReference type="ARBA" id="ARBA00023315"/>
    </source>
</evidence>
<gene>
    <name evidence="9" type="ORF">GCM10023235_60430</name>
</gene>
<feature type="region of interest" description="Disordered" evidence="6">
    <location>
        <begin position="426"/>
        <end position="447"/>
    </location>
</feature>
<dbReference type="InterPro" id="IPR014043">
    <property type="entry name" value="Acyl_transferase_dom"/>
</dbReference>
<reference evidence="10" key="1">
    <citation type="journal article" date="2019" name="Int. J. Syst. Evol. Microbiol.">
        <title>The Global Catalogue of Microorganisms (GCM) 10K type strain sequencing project: providing services to taxonomists for standard genome sequencing and annotation.</title>
        <authorList>
            <consortium name="The Broad Institute Genomics Platform"/>
            <consortium name="The Broad Institute Genome Sequencing Center for Infectious Disease"/>
            <person name="Wu L."/>
            <person name="Ma J."/>
        </authorList>
    </citation>
    <scope>NUCLEOTIDE SEQUENCE [LARGE SCALE GENOMIC DNA]</scope>
    <source>
        <strain evidence="10">JCM 13006</strain>
    </source>
</reference>
<dbReference type="SUPFAM" id="SSF52151">
    <property type="entry name" value="FabD/lysophospholipase-like"/>
    <property type="match status" value="1"/>
</dbReference>
<dbReference type="Pfam" id="PF02801">
    <property type="entry name" value="Ketoacyl-synt_C"/>
    <property type="match status" value="1"/>
</dbReference>
<dbReference type="InterPro" id="IPR014030">
    <property type="entry name" value="Ketoacyl_synth_N"/>
</dbReference>
<organism evidence="9 10">
    <name type="scientific">Kitasatospora terrestris</name>
    <dbReference type="NCBI Taxonomy" id="258051"/>
    <lineage>
        <taxon>Bacteria</taxon>
        <taxon>Bacillati</taxon>
        <taxon>Actinomycetota</taxon>
        <taxon>Actinomycetes</taxon>
        <taxon>Kitasatosporales</taxon>
        <taxon>Streptomycetaceae</taxon>
        <taxon>Kitasatospora</taxon>
    </lineage>
</organism>
<dbReference type="SMART" id="SM00827">
    <property type="entry name" value="PKS_AT"/>
    <property type="match status" value="1"/>
</dbReference>
<name>A0ABP9EAJ4_9ACTN</name>
<keyword evidence="3" id="KW-0808">Transferase</keyword>
<dbReference type="Gene3D" id="1.10.1200.10">
    <property type="entry name" value="ACP-like"/>
    <property type="match status" value="1"/>
</dbReference>
<evidence type="ECO:0000259" key="8">
    <source>
        <dbReference type="PROSITE" id="PS52004"/>
    </source>
</evidence>
<evidence type="ECO:0000259" key="7">
    <source>
        <dbReference type="PROSITE" id="PS50075"/>
    </source>
</evidence>
<dbReference type="InterPro" id="IPR016036">
    <property type="entry name" value="Malonyl_transacylase_ACP-bd"/>
</dbReference>
<keyword evidence="10" id="KW-1185">Reference proteome</keyword>
<dbReference type="InterPro" id="IPR016039">
    <property type="entry name" value="Thiolase-like"/>
</dbReference>
<evidence type="ECO:0000256" key="6">
    <source>
        <dbReference type="SAM" id="MobiDB-lite"/>
    </source>
</evidence>
<keyword evidence="5" id="KW-0012">Acyltransferase</keyword>
<dbReference type="Pfam" id="PF00698">
    <property type="entry name" value="Acyl_transf_1"/>
    <property type="match status" value="1"/>
</dbReference>
<dbReference type="InterPro" id="IPR006162">
    <property type="entry name" value="Ppantetheine_attach_site"/>
</dbReference>
<dbReference type="SMART" id="SM00825">
    <property type="entry name" value="PKS_KS"/>
    <property type="match status" value="1"/>
</dbReference>
<dbReference type="InterPro" id="IPR009081">
    <property type="entry name" value="PP-bd_ACP"/>
</dbReference>
<evidence type="ECO:0000256" key="2">
    <source>
        <dbReference type="ARBA" id="ARBA00022553"/>
    </source>
</evidence>
<feature type="compositionally biased region" description="Pro residues" evidence="6">
    <location>
        <begin position="430"/>
        <end position="441"/>
    </location>
</feature>
<evidence type="ECO:0000313" key="10">
    <source>
        <dbReference type="Proteomes" id="UP001501752"/>
    </source>
</evidence>
<dbReference type="Pfam" id="PF22621">
    <property type="entry name" value="CurL-like_PKS_C"/>
    <property type="match status" value="1"/>
</dbReference>
<dbReference type="Proteomes" id="UP001501752">
    <property type="component" value="Unassembled WGS sequence"/>
</dbReference>
<dbReference type="Gene3D" id="3.30.70.3290">
    <property type="match status" value="1"/>
</dbReference>
<accession>A0ABP9EAJ4</accession>
<dbReference type="CDD" id="cd00833">
    <property type="entry name" value="PKS"/>
    <property type="match status" value="1"/>
</dbReference>